<accession>A0A1T4RNM7</accession>
<dbReference type="Gene3D" id="3.40.190.290">
    <property type="match status" value="1"/>
</dbReference>
<evidence type="ECO:0000256" key="2">
    <source>
        <dbReference type="ARBA" id="ARBA00023015"/>
    </source>
</evidence>
<evidence type="ECO:0000313" key="6">
    <source>
        <dbReference type="EMBL" id="SKA17562.1"/>
    </source>
</evidence>
<dbReference type="CDD" id="cd05466">
    <property type="entry name" value="PBP2_LTTR_substrate"/>
    <property type="match status" value="1"/>
</dbReference>
<dbReference type="AlphaFoldDB" id="A0A1T4RNM7"/>
<dbReference type="FunFam" id="1.10.10.10:FF:000001">
    <property type="entry name" value="LysR family transcriptional regulator"/>
    <property type="match status" value="1"/>
</dbReference>
<dbReference type="SUPFAM" id="SSF53850">
    <property type="entry name" value="Periplasmic binding protein-like II"/>
    <property type="match status" value="1"/>
</dbReference>
<comment type="similarity">
    <text evidence="1">Belongs to the LysR transcriptional regulatory family.</text>
</comment>
<evidence type="ECO:0000259" key="5">
    <source>
        <dbReference type="PROSITE" id="PS50931"/>
    </source>
</evidence>
<dbReference type="GO" id="GO:0005829">
    <property type="term" value="C:cytosol"/>
    <property type="evidence" value="ECO:0007669"/>
    <property type="project" value="TreeGrafter"/>
</dbReference>
<feature type="domain" description="HTH lysR-type" evidence="5">
    <location>
        <begin position="1"/>
        <end position="57"/>
    </location>
</feature>
<dbReference type="GO" id="GO:0003700">
    <property type="term" value="F:DNA-binding transcription factor activity"/>
    <property type="evidence" value="ECO:0007669"/>
    <property type="project" value="InterPro"/>
</dbReference>
<dbReference type="EMBL" id="FUXL01000007">
    <property type="protein sequence ID" value="SKA17562.1"/>
    <property type="molecule type" value="Genomic_DNA"/>
</dbReference>
<dbReference type="PANTHER" id="PTHR30419">
    <property type="entry name" value="HTH-TYPE TRANSCRIPTIONAL REGULATOR YBHD"/>
    <property type="match status" value="1"/>
</dbReference>
<evidence type="ECO:0000256" key="1">
    <source>
        <dbReference type="ARBA" id="ARBA00009437"/>
    </source>
</evidence>
<protein>
    <submittedName>
        <fullName evidence="6">Transcriptional regulator, LysR family</fullName>
    </submittedName>
</protein>
<evidence type="ECO:0000256" key="4">
    <source>
        <dbReference type="ARBA" id="ARBA00023163"/>
    </source>
</evidence>
<evidence type="ECO:0000256" key="3">
    <source>
        <dbReference type="ARBA" id="ARBA00023125"/>
    </source>
</evidence>
<dbReference type="OrthoDB" id="9775392at2"/>
<keyword evidence="7" id="KW-1185">Reference proteome</keyword>
<proteinExistence type="inferred from homology"/>
<dbReference type="InterPro" id="IPR000847">
    <property type="entry name" value="LysR_HTH_N"/>
</dbReference>
<dbReference type="PRINTS" id="PR00039">
    <property type="entry name" value="HTHLYSR"/>
</dbReference>
<dbReference type="STRING" id="1365950.SAMN05428963_107119"/>
<dbReference type="GO" id="GO:0003677">
    <property type="term" value="F:DNA binding"/>
    <property type="evidence" value="ECO:0007669"/>
    <property type="project" value="UniProtKB-KW"/>
</dbReference>
<evidence type="ECO:0000313" key="7">
    <source>
        <dbReference type="Proteomes" id="UP000190135"/>
    </source>
</evidence>
<dbReference type="InterPro" id="IPR036390">
    <property type="entry name" value="WH_DNA-bd_sf"/>
</dbReference>
<dbReference type="Pfam" id="PF03466">
    <property type="entry name" value="LysR_substrate"/>
    <property type="match status" value="1"/>
</dbReference>
<dbReference type="PANTHER" id="PTHR30419:SF31">
    <property type="entry name" value="BLR3139 PROTEIN"/>
    <property type="match status" value="1"/>
</dbReference>
<dbReference type="Pfam" id="PF00126">
    <property type="entry name" value="HTH_1"/>
    <property type="match status" value="1"/>
</dbReference>
<sequence>MEEKLHFLLALAREKHFGRAAQVCGVSQPNLSAAIKQLEATLGVPLVDRGSRFIGFTAEGERVLEWARRILGDFQALRADIEMMKKGETGHVRIAAVPTALPVMARHTSALWDAHPGVRITVYSQSSTEILSKIDNLQIDAGITYLDNEPVGHVYEVPLYRERYHLITSADGPYGERKSITWEEAASLPLCLLSREMQNRRIIDHLFEEVGAAVEPKLETTSITVIQTHVATGVWSTILPRVMVEVLNLPQHIRAIPLVAPEMTRLIGMVVAKRDPQPPLTAALIAQARALAPLLSAMA</sequence>
<reference evidence="6 7" key="1">
    <citation type="submission" date="2017-02" db="EMBL/GenBank/DDBJ databases">
        <authorList>
            <person name="Peterson S.W."/>
        </authorList>
    </citation>
    <scope>NUCLEOTIDE SEQUENCE [LARGE SCALE GENOMIC DNA]</scope>
    <source>
        <strain evidence="6 7">USBA 369</strain>
    </source>
</reference>
<keyword evidence="3" id="KW-0238">DNA-binding</keyword>
<dbReference type="Proteomes" id="UP000190135">
    <property type="component" value="Unassembled WGS sequence"/>
</dbReference>
<dbReference type="InterPro" id="IPR050950">
    <property type="entry name" value="HTH-type_LysR_regulators"/>
</dbReference>
<gene>
    <name evidence="6" type="ORF">SAMN05428963_107119</name>
</gene>
<dbReference type="Gene3D" id="1.10.10.10">
    <property type="entry name" value="Winged helix-like DNA-binding domain superfamily/Winged helix DNA-binding domain"/>
    <property type="match status" value="1"/>
</dbReference>
<dbReference type="PROSITE" id="PS50931">
    <property type="entry name" value="HTH_LYSR"/>
    <property type="match status" value="1"/>
</dbReference>
<keyword evidence="2" id="KW-0805">Transcription regulation</keyword>
<keyword evidence="4" id="KW-0804">Transcription</keyword>
<name>A0A1T4RNM7_9HYPH</name>
<dbReference type="InterPro" id="IPR005119">
    <property type="entry name" value="LysR_subst-bd"/>
</dbReference>
<dbReference type="SUPFAM" id="SSF46785">
    <property type="entry name" value="Winged helix' DNA-binding domain"/>
    <property type="match status" value="1"/>
</dbReference>
<organism evidence="6 7">
    <name type="scientific">Consotaella salsifontis</name>
    <dbReference type="NCBI Taxonomy" id="1365950"/>
    <lineage>
        <taxon>Bacteria</taxon>
        <taxon>Pseudomonadati</taxon>
        <taxon>Pseudomonadota</taxon>
        <taxon>Alphaproteobacteria</taxon>
        <taxon>Hyphomicrobiales</taxon>
        <taxon>Aurantimonadaceae</taxon>
        <taxon>Consotaella</taxon>
    </lineage>
</organism>
<dbReference type="RefSeq" id="WP_078708621.1">
    <property type="nucleotide sequence ID" value="NZ_FUXL01000007.1"/>
</dbReference>
<dbReference type="InterPro" id="IPR036388">
    <property type="entry name" value="WH-like_DNA-bd_sf"/>
</dbReference>